<sequence length="72" mass="7495">MKKSLLNLGRALNRNEQKGIKGGISFTDSEDICAGGGDIYRPGRLRGCACTSDSQCGTGRCDTSGFYGGVCA</sequence>
<organism evidence="1 2">
    <name type="scientific">Aquimarina litoralis</name>
    <dbReference type="NCBI Taxonomy" id="584605"/>
    <lineage>
        <taxon>Bacteria</taxon>
        <taxon>Pseudomonadati</taxon>
        <taxon>Bacteroidota</taxon>
        <taxon>Flavobacteriia</taxon>
        <taxon>Flavobacteriales</taxon>
        <taxon>Flavobacteriaceae</taxon>
        <taxon>Aquimarina</taxon>
    </lineage>
</organism>
<comment type="caution">
    <text evidence="1">The sequence shown here is derived from an EMBL/GenBank/DDBJ whole genome shotgun (WGS) entry which is preliminary data.</text>
</comment>
<dbReference type="EMBL" id="BAAAGE010000001">
    <property type="protein sequence ID" value="GAA0716066.1"/>
    <property type="molecule type" value="Genomic_DNA"/>
</dbReference>
<keyword evidence="2" id="KW-1185">Reference proteome</keyword>
<gene>
    <name evidence="1" type="ORF">GCM10009430_11360</name>
</gene>
<evidence type="ECO:0008006" key="3">
    <source>
        <dbReference type="Google" id="ProtNLM"/>
    </source>
</evidence>
<accession>A0ABN1IKA9</accession>
<evidence type="ECO:0000313" key="1">
    <source>
        <dbReference type="EMBL" id="GAA0716066.1"/>
    </source>
</evidence>
<protein>
    <recommendedName>
        <fullName evidence="3">Bacteriocin-type signal sequence-containing protein</fullName>
    </recommendedName>
</protein>
<reference evidence="1 2" key="1">
    <citation type="journal article" date="2019" name="Int. J. Syst. Evol. Microbiol.">
        <title>The Global Catalogue of Microorganisms (GCM) 10K type strain sequencing project: providing services to taxonomists for standard genome sequencing and annotation.</title>
        <authorList>
            <consortium name="The Broad Institute Genomics Platform"/>
            <consortium name="The Broad Institute Genome Sequencing Center for Infectious Disease"/>
            <person name="Wu L."/>
            <person name="Ma J."/>
        </authorList>
    </citation>
    <scope>NUCLEOTIDE SEQUENCE [LARGE SCALE GENOMIC DNA]</scope>
    <source>
        <strain evidence="1 2">JCM 15974</strain>
    </source>
</reference>
<evidence type="ECO:0000313" key="2">
    <source>
        <dbReference type="Proteomes" id="UP001501758"/>
    </source>
</evidence>
<proteinExistence type="predicted"/>
<dbReference type="Proteomes" id="UP001501758">
    <property type="component" value="Unassembled WGS sequence"/>
</dbReference>
<name>A0ABN1IKA9_9FLAO</name>
<dbReference type="RefSeq" id="WP_343911328.1">
    <property type="nucleotide sequence ID" value="NZ_BAAAGE010000001.1"/>
</dbReference>